<dbReference type="PANTHER" id="PTHR12478">
    <property type="entry name" value="DNA-DAMAGE-INDUCIBLE TRANSCRIPT 4 PROTEIN DDIT4"/>
    <property type="match status" value="1"/>
</dbReference>
<evidence type="ECO:0000256" key="6">
    <source>
        <dbReference type="ARBA" id="ARBA00023128"/>
    </source>
</evidence>
<keyword evidence="5" id="KW-0053">Apoptosis</keyword>
<dbReference type="GO" id="GO:0006915">
    <property type="term" value="P:apoptotic process"/>
    <property type="evidence" value="ECO:0007669"/>
    <property type="project" value="UniProtKB-KW"/>
</dbReference>
<dbReference type="GO" id="GO:0032007">
    <property type="term" value="P:negative regulation of TOR signaling"/>
    <property type="evidence" value="ECO:0007669"/>
    <property type="project" value="TreeGrafter"/>
</dbReference>
<dbReference type="GeneTree" id="ENSGT00530000063652"/>
<comment type="subcellular location">
    <subcellularLocation>
        <location evidence="2">Cytoplasm</location>
    </subcellularLocation>
    <subcellularLocation>
        <location evidence="1">Mitochondrion</location>
    </subcellularLocation>
</comment>
<evidence type="ECO:0000256" key="1">
    <source>
        <dbReference type="ARBA" id="ARBA00004173"/>
    </source>
</evidence>
<evidence type="ECO:0000313" key="9">
    <source>
        <dbReference type="Ensembl" id="ENSKMAP00000024175.1"/>
    </source>
</evidence>
<sequence length="195" mass="21518">MSFSCNQSLDGSFPPSPAEDRGSRSLSWSNLLLKLTELKGDKHKARRLWRSQSGSVADVSLSESDTTFFCYPPEETLAAEVVATITQSLNNASHMLCCSRLLLPDRLMQSLSQELLHLAVNEPCGLRGALIDLCVERGDQGPLCPVDQIAVDPTLVPTFHMTLVLRMESGGLWPKVQKLFKATRLDSSVTTRVWT</sequence>
<reference evidence="9" key="1">
    <citation type="submission" date="2025-08" db="UniProtKB">
        <authorList>
            <consortium name="Ensembl"/>
        </authorList>
    </citation>
    <scope>IDENTIFICATION</scope>
</reference>
<dbReference type="InterPro" id="IPR012918">
    <property type="entry name" value="RTP801-like"/>
</dbReference>
<dbReference type="GO" id="GO:0001666">
    <property type="term" value="P:response to hypoxia"/>
    <property type="evidence" value="ECO:0007669"/>
    <property type="project" value="TreeGrafter"/>
</dbReference>
<dbReference type="AlphaFoldDB" id="A0A3Q3B4Z7"/>
<organism evidence="9 10">
    <name type="scientific">Kryptolebias marmoratus</name>
    <name type="common">Mangrove killifish</name>
    <name type="synonym">Rivulus marmoratus</name>
    <dbReference type="NCBI Taxonomy" id="37003"/>
    <lineage>
        <taxon>Eukaryota</taxon>
        <taxon>Metazoa</taxon>
        <taxon>Chordata</taxon>
        <taxon>Craniata</taxon>
        <taxon>Vertebrata</taxon>
        <taxon>Euteleostomi</taxon>
        <taxon>Actinopterygii</taxon>
        <taxon>Neopterygii</taxon>
        <taxon>Teleostei</taxon>
        <taxon>Neoteleostei</taxon>
        <taxon>Acanthomorphata</taxon>
        <taxon>Ovalentaria</taxon>
        <taxon>Atherinomorphae</taxon>
        <taxon>Cyprinodontiformes</taxon>
        <taxon>Rivulidae</taxon>
        <taxon>Kryptolebias</taxon>
    </lineage>
</organism>
<feature type="region of interest" description="Disordered" evidence="8">
    <location>
        <begin position="1"/>
        <end position="24"/>
    </location>
</feature>
<dbReference type="Ensembl" id="ENSKMAT00000024480.1">
    <property type="protein sequence ID" value="ENSKMAP00000024175.1"/>
    <property type="gene ID" value="ENSKMAG00000017934.1"/>
</dbReference>
<evidence type="ECO:0000256" key="7">
    <source>
        <dbReference type="ARBA" id="ARBA00040168"/>
    </source>
</evidence>
<keyword evidence="4" id="KW-0963">Cytoplasm</keyword>
<accession>A0A3Q3B4Z7</accession>
<comment type="similarity">
    <text evidence="3">Belongs to the DDIT4 family.</text>
</comment>
<proteinExistence type="inferred from homology"/>
<name>A0A3Q3B4Z7_KRYMA</name>
<dbReference type="GO" id="GO:0005739">
    <property type="term" value="C:mitochondrion"/>
    <property type="evidence" value="ECO:0007669"/>
    <property type="project" value="UniProtKB-SubCell"/>
</dbReference>
<dbReference type="Gene3D" id="3.90.470.40">
    <property type="entry name" value="RTP801-like"/>
    <property type="match status" value="1"/>
</dbReference>
<protein>
    <recommendedName>
        <fullName evidence="7">DNA damage-inducible transcript 4 protein</fullName>
    </recommendedName>
</protein>
<dbReference type="InterPro" id="IPR038281">
    <property type="entry name" value="RTP801-like_C_sf"/>
</dbReference>
<evidence type="ECO:0000313" key="10">
    <source>
        <dbReference type="Proteomes" id="UP000264800"/>
    </source>
</evidence>
<reference evidence="9" key="2">
    <citation type="submission" date="2025-09" db="UniProtKB">
        <authorList>
            <consortium name="Ensembl"/>
        </authorList>
    </citation>
    <scope>IDENTIFICATION</scope>
</reference>
<dbReference type="Proteomes" id="UP000264800">
    <property type="component" value="Unplaced"/>
</dbReference>
<evidence type="ECO:0000256" key="3">
    <source>
        <dbReference type="ARBA" id="ARBA00010670"/>
    </source>
</evidence>
<evidence type="ECO:0000256" key="2">
    <source>
        <dbReference type="ARBA" id="ARBA00004496"/>
    </source>
</evidence>
<evidence type="ECO:0000256" key="8">
    <source>
        <dbReference type="SAM" id="MobiDB-lite"/>
    </source>
</evidence>
<dbReference type="GO" id="GO:0071889">
    <property type="term" value="F:14-3-3 protein binding"/>
    <property type="evidence" value="ECO:0007669"/>
    <property type="project" value="TreeGrafter"/>
</dbReference>
<feature type="compositionally biased region" description="Polar residues" evidence="8">
    <location>
        <begin position="1"/>
        <end position="10"/>
    </location>
</feature>
<dbReference type="Pfam" id="PF07809">
    <property type="entry name" value="RTP801_C"/>
    <property type="match status" value="1"/>
</dbReference>
<evidence type="ECO:0000256" key="5">
    <source>
        <dbReference type="ARBA" id="ARBA00022703"/>
    </source>
</evidence>
<keyword evidence="10" id="KW-1185">Reference proteome</keyword>
<keyword evidence="6" id="KW-0496">Mitochondrion</keyword>
<evidence type="ECO:0000256" key="4">
    <source>
        <dbReference type="ARBA" id="ARBA00022490"/>
    </source>
</evidence>
<dbReference type="PANTHER" id="PTHR12478:SF7">
    <property type="entry name" value="DNA DAMAGE-INDUCIBLE TRANSCRIPT 4 PROTEIN"/>
    <property type="match status" value="1"/>
</dbReference>